<dbReference type="Proteomes" id="UP000002668">
    <property type="component" value="Genome"/>
</dbReference>
<evidence type="ECO:0000313" key="3">
    <source>
        <dbReference type="Proteomes" id="UP000002668"/>
    </source>
</evidence>
<dbReference type="VEuPathDB" id="FungiDB:LEMA_P031350.1"/>
<gene>
    <name evidence="2" type="ORF">LEMA_P031350.1</name>
</gene>
<keyword evidence="3" id="KW-1185">Reference proteome</keyword>
<feature type="compositionally biased region" description="Polar residues" evidence="1">
    <location>
        <begin position="12"/>
        <end position="35"/>
    </location>
</feature>
<dbReference type="AlphaFoldDB" id="E4ZWK7"/>
<dbReference type="EMBL" id="FP929127">
    <property type="protein sequence ID" value="CBX95983.1"/>
    <property type="molecule type" value="Genomic_DNA"/>
</dbReference>
<reference evidence="3" key="1">
    <citation type="journal article" date="2011" name="Nat. Commun.">
        <title>Effector diversification within compartments of the Leptosphaeria maculans genome affected by Repeat-Induced Point mutations.</title>
        <authorList>
            <person name="Rouxel T."/>
            <person name="Grandaubert J."/>
            <person name="Hane J.K."/>
            <person name="Hoede C."/>
            <person name="van de Wouw A.P."/>
            <person name="Couloux A."/>
            <person name="Dominguez V."/>
            <person name="Anthouard V."/>
            <person name="Bally P."/>
            <person name="Bourras S."/>
            <person name="Cozijnsen A.J."/>
            <person name="Ciuffetti L.M."/>
            <person name="Degrave A."/>
            <person name="Dilmaghani A."/>
            <person name="Duret L."/>
            <person name="Fudal I."/>
            <person name="Goodwin S.B."/>
            <person name="Gout L."/>
            <person name="Glaser N."/>
            <person name="Linglin J."/>
            <person name="Kema G.H.J."/>
            <person name="Lapalu N."/>
            <person name="Lawrence C.B."/>
            <person name="May K."/>
            <person name="Meyer M."/>
            <person name="Ollivier B."/>
            <person name="Poulain J."/>
            <person name="Schoch C.L."/>
            <person name="Simon A."/>
            <person name="Spatafora J.W."/>
            <person name="Stachowiak A."/>
            <person name="Turgeon B.G."/>
            <person name="Tyler B.M."/>
            <person name="Vincent D."/>
            <person name="Weissenbach J."/>
            <person name="Amselem J."/>
            <person name="Quesneville H."/>
            <person name="Oliver R.P."/>
            <person name="Wincker P."/>
            <person name="Balesdent M.-H."/>
            <person name="Howlett B.J."/>
        </authorList>
    </citation>
    <scope>NUCLEOTIDE SEQUENCE [LARGE SCALE GENOMIC DNA]</scope>
    <source>
        <strain evidence="3">JN3 / isolate v23.1.3 / race Av1-4-5-6-7-8</strain>
    </source>
</reference>
<feature type="region of interest" description="Disordered" evidence="1">
    <location>
        <begin position="1"/>
        <end position="53"/>
    </location>
</feature>
<evidence type="ECO:0000256" key="1">
    <source>
        <dbReference type="SAM" id="MobiDB-lite"/>
    </source>
</evidence>
<proteinExistence type="predicted"/>
<sequence length="110" mass="11986">MGTVDGDDYITKPQTAQPHVLANRSTTHPTQTDVSVQWPPYSSSFSLSPPPRPMCDAAGTARCALPAPKRLPTTSLHLGLSCAFPRSPSITRPRRPFLYKARPRSRSTGL</sequence>
<name>E4ZWK7_LEPMJ</name>
<dbReference type="HOGENOM" id="CLU_2171539_0_0_1"/>
<evidence type="ECO:0000313" key="2">
    <source>
        <dbReference type="EMBL" id="CBX95983.1"/>
    </source>
</evidence>
<dbReference type="InParanoid" id="E4ZWK7"/>
<protein>
    <submittedName>
        <fullName evidence="2">Predicted protein</fullName>
    </submittedName>
</protein>
<organism evidence="3">
    <name type="scientific">Leptosphaeria maculans (strain JN3 / isolate v23.1.3 / race Av1-4-5-6-7-8)</name>
    <name type="common">Blackleg fungus</name>
    <name type="synonym">Phoma lingam</name>
    <dbReference type="NCBI Taxonomy" id="985895"/>
    <lineage>
        <taxon>Eukaryota</taxon>
        <taxon>Fungi</taxon>
        <taxon>Dikarya</taxon>
        <taxon>Ascomycota</taxon>
        <taxon>Pezizomycotina</taxon>
        <taxon>Dothideomycetes</taxon>
        <taxon>Pleosporomycetidae</taxon>
        <taxon>Pleosporales</taxon>
        <taxon>Pleosporineae</taxon>
        <taxon>Leptosphaeriaceae</taxon>
        <taxon>Plenodomus</taxon>
        <taxon>Plenodomus lingam/Leptosphaeria maculans species complex</taxon>
    </lineage>
</organism>
<accession>E4ZWK7</accession>